<dbReference type="Proteomes" id="UP000192132">
    <property type="component" value="Unassembled WGS sequence"/>
</dbReference>
<evidence type="ECO:0000256" key="5">
    <source>
        <dbReference type="ARBA" id="ARBA00022691"/>
    </source>
</evidence>
<dbReference type="PANTHER" id="PTHR47816">
    <property type="entry name" value="RIBOSOMAL RNA SMALL SUBUNIT METHYLTRANSFERASE C"/>
    <property type="match status" value="1"/>
</dbReference>
<dbReference type="Pfam" id="PF05175">
    <property type="entry name" value="MTS"/>
    <property type="match status" value="1"/>
</dbReference>
<keyword evidence="2 6" id="KW-0698">rRNA processing</keyword>
<dbReference type="InterPro" id="IPR007848">
    <property type="entry name" value="Small_mtfrase_dom"/>
</dbReference>
<feature type="domain" description="Methyltransferase small N-terminal" evidence="8">
    <location>
        <begin position="5"/>
        <end position="156"/>
    </location>
</feature>
<evidence type="ECO:0000259" key="7">
    <source>
        <dbReference type="Pfam" id="PF05175"/>
    </source>
</evidence>
<proteinExistence type="inferred from homology"/>
<protein>
    <recommendedName>
        <fullName evidence="6">Ribosomal RNA small subunit methyltransferase C</fullName>
        <ecNumber evidence="6">2.1.1.172</ecNumber>
    </recommendedName>
    <alternativeName>
        <fullName evidence="6">16S rRNA m2G1207 methyltransferase</fullName>
    </alternativeName>
    <alternativeName>
        <fullName evidence="6">rRNA (guanine-N(2)-)-methyltransferase RsmC</fullName>
    </alternativeName>
</protein>
<comment type="function">
    <text evidence="6">Specifically methylates the guanine in position 1207 of 16S rRNA in the 30S particle.</text>
</comment>
<organism evidence="9 10">
    <name type="scientific">Alkanindiges hydrocarboniclasticus</name>
    <dbReference type="NCBI Taxonomy" id="1907941"/>
    <lineage>
        <taxon>Bacteria</taxon>
        <taxon>Pseudomonadati</taxon>
        <taxon>Pseudomonadota</taxon>
        <taxon>Gammaproteobacteria</taxon>
        <taxon>Moraxellales</taxon>
        <taxon>Moraxellaceae</taxon>
        <taxon>Alkanindiges</taxon>
    </lineage>
</organism>
<accession>A0A1S8CTP5</accession>
<dbReference type="HAMAP" id="MF_01862">
    <property type="entry name" value="16SrRNA_methyltr_C"/>
    <property type="match status" value="1"/>
</dbReference>
<dbReference type="STRING" id="1907941.BKE30_10045"/>
<dbReference type="AlphaFoldDB" id="A0A1S8CTP5"/>
<evidence type="ECO:0000256" key="1">
    <source>
        <dbReference type="ARBA" id="ARBA00022490"/>
    </source>
</evidence>
<evidence type="ECO:0000256" key="2">
    <source>
        <dbReference type="ARBA" id="ARBA00022552"/>
    </source>
</evidence>
<dbReference type="RefSeq" id="WP_076878482.1">
    <property type="nucleotide sequence ID" value="NZ_MLCN01000025.1"/>
</dbReference>
<comment type="catalytic activity">
    <reaction evidence="6">
        <text>guanosine(1207) in 16S rRNA + S-adenosyl-L-methionine = N(2)-methylguanosine(1207) in 16S rRNA + S-adenosyl-L-homocysteine + H(+)</text>
        <dbReference type="Rhea" id="RHEA:42736"/>
        <dbReference type="Rhea" id="RHEA-COMP:10213"/>
        <dbReference type="Rhea" id="RHEA-COMP:10214"/>
        <dbReference type="ChEBI" id="CHEBI:15378"/>
        <dbReference type="ChEBI" id="CHEBI:57856"/>
        <dbReference type="ChEBI" id="CHEBI:59789"/>
        <dbReference type="ChEBI" id="CHEBI:74269"/>
        <dbReference type="ChEBI" id="CHEBI:74481"/>
        <dbReference type="EC" id="2.1.1.172"/>
    </reaction>
</comment>
<gene>
    <name evidence="6" type="primary">rsmC</name>
    <name evidence="9" type="ORF">BKE30_10045</name>
</gene>
<comment type="similarity">
    <text evidence="6">Belongs to the methyltransferase superfamily. RsmC family.</text>
</comment>
<evidence type="ECO:0000259" key="8">
    <source>
        <dbReference type="Pfam" id="PF08468"/>
    </source>
</evidence>
<keyword evidence="5 6" id="KW-0949">S-adenosyl-L-methionine</keyword>
<sequence>MDPRSEVILRQLSFFKGSVLLAGLPADQLIHELKPQVSSLFAWSWHFGDYSALTQLSSNCHFSAEPPEQQFDQAIIFLPKSKELTDYLLQRIASRLKPQGELFLVGEKRAGIERAAKQLQPYGKTLKLDSARHCQLWQCNLSGPVSDKPLAEWAKTFVLEPFDQLKVVSLPGVFSHGHLDMGTALLLQHLDKLPKGDLLDFGCGAGVIGCFLKKKHPQQTVHFMDVDAFALAATRFSLAANQINEDDTVQLIAGRGIADAPHNLGAIISNPPFHQGIRTSYQATEDLLNQAVSHLDNTRKVKGELRIVANSFLKYPPLLQNRFGHCHTLAQGHGFHVYQAIRS</sequence>
<dbReference type="Pfam" id="PF08468">
    <property type="entry name" value="MTS_N"/>
    <property type="match status" value="1"/>
</dbReference>
<dbReference type="GO" id="GO:0005737">
    <property type="term" value="C:cytoplasm"/>
    <property type="evidence" value="ECO:0007669"/>
    <property type="project" value="UniProtKB-SubCell"/>
</dbReference>
<evidence type="ECO:0000256" key="4">
    <source>
        <dbReference type="ARBA" id="ARBA00022679"/>
    </source>
</evidence>
<dbReference type="EMBL" id="MLCN01000025">
    <property type="protein sequence ID" value="ONG39236.1"/>
    <property type="molecule type" value="Genomic_DNA"/>
</dbReference>
<keyword evidence="10" id="KW-1185">Reference proteome</keyword>
<name>A0A1S8CTP5_9GAMM</name>
<keyword evidence="3 6" id="KW-0489">Methyltransferase</keyword>
<dbReference type="OrthoDB" id="9816072at2"/>
<evidence type="ECO:0000256" key="3">
    <source>
        <dbReference type="ARBA" id="ARBA00022603"/>
    </source>
</evidence>
<evidence type="ECO:0000313" key="9">
    <source>
        <dbReference type="EMBL" id="ONG39236.1"/>
    </source>
</evidence>
<dbReference type="SUPFAM" id="SSF53335">
    <property type="entry name" value="S-adenosyl-L-methionine-dependent methyltransferases"/>
    <property type="match status" value="1"/>
</dbReference>
<dbReference type="InterPro" id="IPR046977">
    <property type="entry name" value="RsmC/RlmG"/>
</dbReference>
<reference evidence="9 10" key="1">
    <citation type="submission" date="2016-10" db="EMBL/GenBank/DDBJ databases">
        <title>Draft Genome sequence of Alkanindiges sp. strain H1.</title>
        <authorList>
            <person name="Subhash Y."/>
            <person name="Lee S."/>
        </authorList>
    </citation>
    <scope>NUCLEOTIDE SEQUENCE [LARGE SCALE GENOMIC DNA]</scope>
    <source>
        <strain evidence="9 10">H1</strain>
    </source>
</reference>
<dbReference type="GO" id="GO:0052914">
    <property type="term" value="F:16S rRNA (guanine(1207)-N(2))-methyltransferase activity"/>
    <property type="evidence" value="ECO:0007669"/>
    <property type="project" value="UniProtKB-EC"/>
</dbReference>
<dbReference type="CDD" id="cd02440">
    <property type="entry name" value="AdoMet_MTases"/>
    <property type="match status" value="1"/>
</dbReference>
<dbReference type="InterPro" id="IPR013675">
    <property type="entry name" value="Mtase_sm_N"/>
</dbReference>
<dbReference type="EC" id="2.1.1.172" evidence="6"/>
<evidence type="ECO:0000256" key="6">
    <source>
        <dbReference type="HAMAP-Rule" id="MF_01862"/>
    </source>
</evidence>
<comment type="subunit">
    <text evidence="6">Monomer.</text>
</comment>
<keyword evidence="1 6" id="KW-0963">Cytoplasm</keyword>
<dbReference type="Gene3D" id="3.40.50.150">
    <property type="entry name" value="Vaccinia Virus protein VP39"/>
    <property type="match status" value="2"/>
</dbReference>
<dbReference type="InterPro" id="IPR029063">
    <property type="entry name" value="SAM-dependent_MTases_sf"/>
</dbReference>
<evidence type="ECO:0000313" key="10">
    <source>
        <dbReference type="Proteomes" id="UP000192132"/>
    </source>
</evidence>
<dbReference type="PANTHER" id="PTHR47816:SF4">
    <property type="entry name" value="RIBOSOMAL RNA SMALL SUBUNIT METHYLTRANSFERASE C"/>
    <property type="match status" value="1"/>
</dbReference>
<keyword evidence="4 6" id="KW-0808">Transferase</keyword>
<comment type="caution">
    <text evidence="9">The sequence shown here is derived from an EMBL/GenBank/DDBJ whole genome shotgun (WGS) entry which is preliminary data.</text>
</comment>
<comment type="subcellular location">
    <subcellularLocation>
        <location evidence="6">Cytoplasm</location>
    </subcellularLocation>
</comment>
<feature type="domain" description="Methyltransferase small" evidence="7">
    <location>
        <begin position="165"/>
        <end position="339"/>
    </location>
</feature>
<dbReference type="InterPro" id="IPR023543">
    <property type="entry name" value="rRNA_ssu_MeTfrase_C"/>
</dbReference>